<evidence type="ECO:0000256" key="1">
    <source>
        <dbReference type="SAM" id="MobiDB-lite"/>
    </source>
</evidence>
<dbReference type="Proteomes" id="UP000799640">
    <property type="component" value="Unassembled WGS sequence"/>
</dbReference>
<accession>A0A6G1HW79</accession>
<evidence type="ECO:0000313" key="2">
    <source>
        <dbReference type="EMBL" id="KAF2400313.1"/>
    </source>
</evidence>
<keyword evidence="3" id="KW-1185">Reference proteome</keyword>
<proteinExistence type="predicted"/>
<feature type="region of interest" description="Disordered" evidence="1">
    <location>
        <begin position="678"/>
        <end position="706"/>
    </location>
</feature>
<feature type="compositionally biased region" description="Low complexity" evidence="1">
    <location>
        <begin position="696"/>
        <end position="706"/>
    </location>
</feature>
<dbReference type="EMBL" id="ML996695">
    <property type="protein sequence ID" value="KAF2400313.1"/>
    <property type="molecule type" value="Genomic_DNA"/>
</dbReference>
<evidence type="ECO:0000313" key="3">
    <source>
        <dbReference type="Proteomes" id="UP000799640"/>
    </source>
</evidence>
<reference evidence="2" key="1">
    <citation type="journal article" date="2020" name="Stud. Mycol.">
        <title>101 Dothideomycetes genomes: a test case for predicting lifestyles and emergence of pathogens.</title>
        <authorList>
            <person name="Haridas S."/>
            <person name="Albert R."/>
            <person name="Binder M."/>
            <person name="Bloem J."/>
            <person name="Labutti K."/>
            <person name="Salamov A."/>
            <person name="Andreopoulos B."/>
            <person name="Baker S."/>
            <person name="Barry K."/>
            <person name="Bills G."/>
            <person name="Bluhm B."/>
            <person name="Cannon C."/>
            <person name="Castanera R."/>
            <person name="Culley D."/>
            <person name="Daum C."/>
            <person name="Ezra D."/>
            <person name="Gonzalez J."/>
            <person name="Henrissat B."/>
            <person name="Kuo A."/>
            <person name="Liang C."/>
            <person name="Lipzen A."/>
            <person name="Lutzoni F."/>
            <person name="Magnuson J."/>
            <person name="Mondo S."/>
            <person name="Nolan M."/>
            <person name="Ohm R."/>
            <person name="Pangilinan J."/>
            <person name="Park H.-J."/>
            <person name="Ramirez L."/>
            <person name="Alfaro M."/>
            <person name="Sun H."/>
            <person name="Tritt A."/>
            <person name="Yoshinaga Y."/>
            <person name="Zwiers L.-H."/>
            <person name="Turgeon B."/>
            <person name="Goodwin S."/>
            <person name="Spatafora J."/>
            <person name="Crous P."/>
            <person name="Grigoriev I."/>
        </authorList>
    </citation>
    <scope>NUCLEOTIDE SEQUENCE</scope>
    <source>
        <strain evidence="2">CBS 262.69</strain>
    </source>
</reference>
<sequence length="706" mass="80312">MKVSNHKNQTVEDDTDSKGRFQISVTDVADHWHVEHDVLLRLAKGFVTSRDGKMLLSNPRKLEVARHIRKFAAKGFVDLNDVSMTYDIKESSIRPLWLAQRTMEQALMWLNFYSDEETECTVATTVDLYERFKAEGSKKIADAIADKKPASWTLQELYGLTGEKAIIILKQLIPNDMEKADECGRWTAGTPLTFVPGEVTYDEMADMLQALVAGRIYFLDRDERAAKALVETLPEDRRTSSLRIISGTLVSEAYLDAWLAESANALFKESKALELKEFLNPLPHHAGEKMRLIIVNKLRSLRCSKFALSAETVSLGLEKYNDFIVLEEFVVPQVWVDRFINYVRTTAKHWGVSMWEAKASKGVRVTRHMSKRLVSHLKSLFAAENIATESLGLVVFHPLKYSVVRSDKEHSVTTRPSQRLIDLLWAQPELGLPELSQSAMKEACEEQDKAALSLFLGYWQPRVTGLVQLAATAINDQQFKFSDKFLSSQESYIRNDLIPRALEKAKAKKMVRSYPIVHAVEKLEAHLATRNMKVWESLHRFHNKLHIHYLKSPALVNAKLVRLKDMLKDLSREKNPSRAFLLAVIIIAATRCEGIFCINAKHAPALLDYVRPNIYDGFFDQLVTIKDRIKAGKTDGTDISDLYELAKDELEHFERADGPMSVELDDAEFLNNVVWMGKREEDRNEEQREDVEDSDSSSSSTSSEGE</sequence>
<dbReference type="AlphaFoldDB" id="A0A6G1HW79"/>
<organism evidence="2 3">
    <name type="scientific">Trichodelitschia bisporula</name>
    <dbReference type="NCBI Taxonomy" id="703511"/>
    <lineage>
        <taxon>Eukaryota</taxon>
        <taxon>Fungi</taxon>
        <taxon>Dikarya</taxon>
        <taxon>Ascomycota</taxon>
        <taxon>Pezizomycotina</taxon>
        <taxon>Dothideomycetes</taxon>
        <taxon>Dothideomycetes incertae sedis</taxon>
        <taxon>Phaeotrichales</taxon>
        <taxon>Phaeotrichaceae</taxon>
        <taxon>Trichodelitschia</taxon>
    </lineage>
</organism>
<name>A0A6G1HW79_9PEZI</name>
<protein>
    <submittedName>
        <fullName evidence="2">Uncharacterized protein</fullName>
    </submittedName>
</protein>
<gene>
    <name evidence="2" type="ORF">EJ06DRAFT_425969</name>
</gene>
<dbReference type="OrthoDB" id="3935714at2759"/>